<evidence type="ECO:0000256" key="1">
    <source>
        <dbReference type="ARBA" id="ARBA00022737"/>
    </source>
</evidence>
<feature type="repeat" description="ANK" evidence="3">
    <location>
        <begin position="144"/>
        <end position="176"/>
    </location>
</feature>
<dbReference type="Pfam" id="PF12796">
    <property type="entry name" value="Ank_2"/>
    <property type="match status" value="2"/>
</dbReference>
<feature type="repeat" description="ANK" evidence="3">
    <location>
        <begin position="178"/>
        <end position="210"/>
    </location>
</feature>
<dbReference type="PANTHER" id="PTHR24171">
    <property type="entry name" value="ANKYRIN REPEAT DOMAIN-CONTAINING PROTEIN 39-RELATED"/>
    <property type="match status" value="1"/>
</dbReference>
<dbReference type="AlphaFoldDB" id="A0A8J2NMI8"/>
<protein>
    <submittedName>
        <fullName evidence="4">Uncharacterized protein</fullName>
    </submittedName>
</protein>
<evidence type="ECO:0000256" key="2">
    <source>
        <dbReference type="ARBA" id="ARBA00023043"/>
    </source>
</evidence>
<dbReference type="PROSITE" id="PS50297">
    <property type="entry name" value="ANK_REP_REGION"/>
    <property type="match status" value="2"/>
</dbReference>
<dbReference type="InterPro" id="IPR002110">
    <property type="entry name" value="Ankyrin_rpt"/>
</dbReference>
<evidence type="ECO:0000313" key="4">
    <source>
        <dbReference type="EMBL" id="CAG7718591.1"/>
    </source>
</evidence>
<dbReference type="SMART" id="SM00248">
    <property type="entry name" value="ANK"/>
    <property type="match status" value="2"/>
</dbReference>
<gene>
    <name evidence="4" type="ORF">AFUS01_LOCUS7972</name>
</gene>
<name>A0A8J2NMI8_9HEXA</name>
<sequence length="234" mass="25711">MPYAVVIWKRGSHVVDIAGLKPDDLIYLEKIPCLSSRLEVDAEGFIRFGPSVSNKQNSVKPAVVLTGLEVLGFKVVATTAATKTGNTTEEDCIESLNNFFDGSNNLDELDFEKGIWQAALDNNVQRIIHLISYKKVHPDAPDSYGYTALHYATRNGQLEAAKLLLQNGANINLRTKNNGATPLQRAVKANKKEMVKFLLTENADASIQDYDGLTALDCAKRGGHEDLVKLLQPK</sequence>
<evidence type="ECO:0000313" key="5">
    <source>
        <dbReference type="Proteomes" id="UP000708208"/>
    </source>
</evidence>
<dbReference type="PROSITE" id="PS50088">
    <property type="entry name" value="ANK_REPEAT"/>
    <property type="match status" value="2"/>
</dbReference>
<dbReference type="OrthoDB" id="539213at2759"/>
<reference evidence="4" key="1">
    <citation type="submission" date="2021-06" db="EMBL/GenBank/DDBJ databases">
        <authorList>
            <person name="Hodson N. C."/>
            <person name="Mongue J. A."/>
            <person name="Jaron S. K."/>
        </authorList>
    </citation>
    <scope>NUCLEOTIDE SEQUENCE</scope>
</reference>
<proteinExistence type="predicted"/>
<keyword evidence="5" id="KW-1185">Reference proteome</keyword>
<accession>A0A8J2NMI8</accession>
<dbReference type="PANTHER" id="PTHR24171:SF9">
    <property type="entry name" value="ANKYRIN REPEAT DOMAIN-CONTAINING PROTEIN 39"/>
    <property type="match status" value="1"/>
</dbReference>
<keyword evidence="1" id="KW-0677">Repeat</keyword>
<organism evidence="4 5">
    <name type="scientific">Allacma fusca</name>
    <dbReference type="NCBI Taxonomy" id="39272"/>
    <lineage>
        <taxon>Eukaryota</taxon>
        <taxon>Metazoa</taxon>
        <taxon>Ecdysozoa</taxon>
        <taxon>Arthropoda</taxon>
        <taxon>Hexapoda</taxon>
        <taxon>Collembola</taxon>
        <taxon>Symphypleona</taxon>
        <taxon>Sminthuridae</taxon>
        <taxon>Allacma</taxon>
    </lineage>
</organism>
<keyword evidence="2 3" id="KW-0040">ANK repeat</keyword>
<evidence type="ECO:0000256" key="3">
    <source>
        <dbReference type="PROSITE-ProRule" id="PRU00023"/>
    </source>
</evidence>
<dbReference type="Proteomes" id="UP000708208">
    <property type="component" value="Unassembled WGS sequence"/>
</dbReference>
<comment type="caution">
    <text evidence="4">The sequence shown here is derived from an EMBL/GenBank/DDBJ whole genome shotgun (WGS) entry which is preliminary data.</text>
</comment>
<dbReference type="EMBL" id="CAJVCH010054585">
    <property type="protein sequence ID" value="CAG7718591.1"/>
    <property type="molecule type" value="Genomic_DNA"/>
</dbReference>